<evidence type="ECO:0000256" key="5">
    <source>
        <dbReference type="SAM" id="Phobius"/>
    </source>
</evidence>
<dbReference type="GO" id="GO:0016020">
    <property type="term" value="C:membrane"/>
    <property type="evidence" value="ECO:0007669"/>
    <property type="project" value="UniProtKB-SubCell"/>
</dbReference>
<dbReference type="Proteomes" id="UP000187464">
    <property type="component" value="Chromosome I"/>
</dbReference>
<dbReference type="RefSeq" id="WP_076930982.1">
    <property type="nucleotide sequence ID" value="NZ_LT605205.1"/>
</dbReference>
<keyword evidence="4 5" id="KW-0472">Membrane</keyword>
<dbReference type="GO" id="GO:0006508">
    <property type="term" value="P:proteolysis"/>
    <property type="evidence" value="ECO:0007669"/>
    <property type="project" value="UniProtKB-KW"/>
</dbReference>
<dbReference type="PANTHER" id="PTHR43731:SF9">
    <property type="entry name" value="SLR1461 PROTEIN"/>
    <property type="match status" value="1"/>
</dbReference>
<name>A0A1R3TBZ2_9BACT</name>
<feature type="transmembrane region" description="Helical" evidence="5">
    <location>
        <begin position="144"/>
        <end position="166"/>
    </location>
</feature>
<dbReference type="Pfam" id="PF01694">
    <property type="entry name" value="Rhomboid"/>
    <property type="match status" value="1"/>
</dbReference>
<dbReference type="KEGG" id="psac:PSM36_2309"/>
<evidence type="ECO:0000256" key="3">
    <source>
        <dbReference type="ARBA" id="ARBA00022989"/>
    </source>
</evidence>
<keyword evidence="7" id="KW-0378">Hydrolase</keyword>
<dbReference type="SUPFAM" id="SSF144091">
    <property type="entry name" value="Rhomboid-like"/>
    <property type="match status" value="1"/>
</dbReference>
<keyword evidence="2 5" id="KW-0812">Transmembrane</keyword>
<evidence type="ECO:0000313" key="7">
    <source>
        <dbReference type="EMBL" id="SCD21114.1"/>
    </source>
</evidence>
<dbReference type="PANTHER" id="PTHR43731">
    <property type="entry name" value="RHOMBOID PROTEASE"/>
    <property type="match status" value="1"/>
</dbReference>
<feature type="transmembrane region" description="Helical" evidence="5">
    <location>
        <begin position="50"/>
        <end position="68"/>
    </location>
</feature>
<keyword evidence="8" id="KW-1185">Reference proteome</keyword>
<evidence type="ECO:0000256" key="1">
    <source>
        <dbReference type="ARBA" id="ARBA00004141"/>
    </source>
</evidence>
<organism evidence="7 8">
    <name type="scientific">Proteiniphilum saccharofermentans</name>
    <dbReference type="NCBI Taxonomy" id="1642647"/>
    <lineage>
        <taxon>Bacteria</taxon>
        <taxon>Pseudomonadati</taxon>
        <taxon>Bacteroidota</taxon>
        <taxon>Bacteroidia</taxon>
        <taxon>Bacteroidales</taxon>
        <taxon>Dysgonomonadaceae</taxon>
        <taxon>Proteiniphilum</taxon>
    </lineage>
</organism>
<feature type="domain" description="Peptidase S54 rhomboid" evidence="6">
    <location>
        <begin position="60"/>
        <end position="197"/>
    </location>
</feature>
<feature type="transmembrane region" description="Helical" evidence="5">
    <location>
        <begin position="119"/>
        <end position="137"/>
    </location>
</feature>
<feature type="transmembrane region" description="Helical" evidence="5">
    <location>
        <begin position="20"/>
        <end position="44"/>
    </location>
</feature>
<sequence>MNIDNSSWYNIEKKRARLALLPAIVFVVLVWVAFIVDYAGVFTWDFSRLGILPGVVDGLVGIIFSPFIHSSFSHLLSNTLPLLILIWFLFYFYSKIAFGAFICLWLSSGFLTWIIGRGSYHVGASGLVFGLLFFLFFSGIFRKYIPLVAVSLIVAFIYGSTIWSIFPITEMVDTSISWEGHLSGAISGLIFAIVFRKQGPQKPEVVWEEEEDSDDVTM</sequence>
<evidence type="ECO:0000256" key="4">
    <source>
        <dbReference type="ARBA" id="ARBA00023136"/>
    </source>
</evidence>
<protein>
    <submittedName>
        <fullName evidence="7">Membrane associated serine protease</fullName>
    </submittedName>
</protein>
<feature type="transmembrane region" description="Helical" evidence="5">
    <location>
        <begin position="80"/>
        <end position="107"/>
    </location>
</feature>
<dbReference type="InterPro" id="IPR035952">
    <property type="entry name" value="Rhomboid-like_sf"/>
</dbReference>
<dbReference type="InterPro" id="IPR022764">
    <property type="entry name" value="Peptidase_S54_rhomboid_dom"/>
</dbReference>
<evidence type="ECO:0000256" key="2">
    <source>
        <dbReference type="ARBA" id="ARBA00022692"/>
    </source>
</evidence>
<proteinExistence type="predicted"/>
<keyword evidence="7" id="KW-0645">Protease</keyword>
<dbReference type="GO" id="GO:0004252">
    <property type="term" value="F:serine-type endopeptidase activity"/>
    <property type="evidence" value="ECO:0007669"/>
    <property type="project" value="InterPro"/>
</dbReference>
<accession>A0A1R3TBZ2</accession>
<comment type="subcellular location">
    <subcellularLocation>
        <location evidence="1">Membrane</location>
        <topology evidence="1">Multi-pass membrane protein</topology>
    </subcellularLocation>
</comment>
<reference evidence="7 8" key="1">
    <citation type="submission" date="2016-08" db="EMBL/GenBank/DDBJ databases">
        <authorList>
            <person name="Seilhamer J.J."/>
        </authorList>
    </citation>
    <scope>NUCLEOTIDE SEQUENCE [LARGE SCALE GENOMIC DNA]</scope>
    <source>
        <strain evidence="7">M3/6</strain>
    </source>
</reference>
<dbReference type="STRING" id="1642647.PSM36_2309"/>
<dbReference type="AlphaFoldDB" id="A0A1R3TBZ2"/>
<dbReference type="Gene3D" id="1.20.1540.10">
    <property type="entry name" value="Rhomboid-like"/>
    <property type="match status" value="1"/>
</dbReference>
<gene>
    <name evidence="7" type="ORF">PSM36_2309</name>
</gene>
<keyword evidence="3 5" id="KW-1133">Transmembrane helix</keyword>
<dbReference type="EMBL" id="LT605205">
    <property type="protein sequence ID" value="SCD21114.1"/>
    <property type="molecule type" value="Genomic_DNA"/>
</dbReference>
<evidence type="ECO:0000313" key="8">
    <source>
        <dbReference type="Proteomes" id="UP000187464"/>
    </source>
</evidence>
<evidence type="ECO:0000259" key="6">
    <source>
        <dbReference type="Pfam" id="PF01694"/>
    </source>
</evidence>
<dbReference type="InterPro" id="IPR050925">
    <property type="entry name" value="Rhomboid_protease_S54"/>
</dbReference>